<dbReference type="GO" id="GO:0015379">
    <property type="term" value="F:potassium:chloride symporter activity"/>
    <property type="evidence" value="ECO:0007669"/>
    <property type="project" value="TreeGrafter"/>
</dbReference>
<feature type="domain" description="SLC12A transporter C-terminal" evidence="6">
    <location>
        <begin position="108"/>
        <end position="204"/>
    </location>
</feature>
<feature type="non-terminal residue" evidence="7">
    <location>
        <position position="1"/>
    </location>
</feature>
<dbReference type="GO" id="GO:0006884">
    <property type="term" value="P:cell volume homeostasis"/>
    <property type="evidence" value="ECO:0007669"/>
    <property type="project" value="TreeGrafter"/>
</dbReference>
<proteinExistence type="predicted"/>
<comment type="subcellular location">
    <subcellularLocation>
        <location evidence="1">Membrane</location>
        <topology evidence="1">Multi-pass membrane protein</topology>
    </subcellularLocation>
</comment>
<feature type="non-terminal residue" evidence="7">
    <location>
        <position position="330"/>
    </location>
</feature>
<dbReference type="GO" id="GO:0055075">
    <property type="term" value="P:potassium ion homeostasis"/>
    <property type="evidence" value="ECO:0007669"/>
    <property type="project" value="TreeGrafter"/>
</dbReference>
<organism evidence="7 8">
    <name type="scientific">Rhizophlyctis rosea</name>
    <dbReference type="NCBI Taxonomy" id="64517"/>
    <lineage>
        <taxon>Eukaryota</taxon>
        <taxon>Fungi</taxon>
        <taxon>Fungi incertae sedis</taxon>
        <taxon>Chytridiomycota</taxon>
        <taxon>Chytridiomycota incertae sedis</taxon>
        <taxon>Chytridiomycetes</taxon>
        <taxon>Rhizophlyctidales</taxon>
        <taxon>Rhizophlyctidaceae</taxon>
        <taxon>Rhizophlyctis</taxon>
    </lineage>
</organism>
<keyword evidence="8" id="KW-1185">Reference proteome</keyword>
<evidence type="ECO:0000256" key="1">
    <source>
        <dbReference type="ARBA" id="ARBA00004141"/>
    </source>
</evidence>
<dbReference type="InterPro" id="IPR004842">
    <property type="entry name" value="SLC12A_fam"/>
</dbReference>
<keyword evidence="2" id="KW-0812">Transmembrane</keyword>
<gene>
    <name evidence="7" type="ORF">HK097_006236</name>
</gene>
<dbReference type="InterPro" id="IPR018491">
    <property type="entry name" value="SLC12_C"/>
</dbReference>
<evidence type="ECO:0000256" key="2">
    <source>
        <dbReference type="ARBA" id="ARBA00022692"/>
    </source>
</evidence>
<dbReference type="GO" id="GO:0016020">
    <property type="term" value="C:membrane"/>
    <property type="evidence" value="ECO:0007669"/>
    <property type="project" value="UniProtKB-SubCell"/>
</dbReference>
<dbReference type="AlphaFoldDB" id="A0AAD5RZM1"/>
<name>A0AAD5RZM1_9FUNG</name>
<evidence type="ECO:0000313" key="7">
    <source>
        <dbReference type="EMBL" id="KAJ3027139.1"/>
    </source>
</evidence>
<evidence type="ECO:0000256" key="5">
    <source>
        <dbReference type="SAM" id="MobiDB-lite"/>
    </source>
</evidence>
<accession>A0AAD5RZM1</accession>
<keyword evidence="3" id="KW-1133">Transmembrane helix</keyword>
<reference evidence="7" key="1">
    <citation type="submission" date="2020-05" db="EMBL/GenBank/DDBJ databases">
        <title>Phylogenomic resolution of chytrid fungi.</title>
        <authorList>
            <person name="Stajich J.E."/>
            <person name="Amses K."/>
            <person name="Simmons R."/>
            <person name="Seto K."/>
            <person name="Myers J."/>
            <person name="Bonds A."/>
            <person name="Quandt C.A."/>
            <person name="Barry K."/>
            <person name="Liu P."/>
            <person name="Grigoriev I."/>
            <person name="Longcore J.E."/>
            <person name="James T.Y."/>
        </authorList>
    </citation>
    <scope>NUCLEOTIDE SEQUENCE</scope>
    <source>
        <strain evidence="7">JEL0318</strain>
    </source>
</reference>
<dbReference type="PANTHER" id="PTHR11827">
    <property type="entry name" value="SOLUTE CARRIER FAMILY 12, CATION COTRANSPORTERS"/>
    <property type="match status" value="1"/>
</dbReference>
<dbReference type="Pfam" id="PF03522">
    <property type="entry name" value="SLC12"/>
    <property type="match status" value="1"/>
</dbReference>
<feature type="region of interest" description="Disordered" evidence="5">
    <location>
        <begin position="1"/>
        <end position="23"/>
    </location>
</feature>
<keyword evidence="4" id="KW-0472">Membrane</keyword>
<evidence type="ECO:0000256" key="4">
    <source>
        <dbReference type="ARBA" id="ARBA00023136"/>
    </source>
</evidence>
<dbReference type="PANTHER" id="PTHR11827:SF6">
    <property type="entry name" value="SOLUTE CARRIER FAMILY 12 MEMBER 8"/>
    <property type="match status" value="1"/>
</dbReference>
<dbReference type="GO" id="GO:1990573">
    <property type="term" value="P:potassium ion import across plasma membrane"/>
    <property type="evidence" value="ECO:0007669"/>
    <property type="project" value="TreeGrafter"/>
</dbReference>
<sequence>GRMKGKGEAREAGGGGREEEKRDRTEEVVFRRRLVLLRAMREEGIVGFTKVFTSPSIRVGQSIILQTVGLGELAPNTVIMSWPSRECLTSEFKDHAVEEIWRLQESWFMTRRAGYSSIICKGLEQFPSNEEAKSGFIDVWWIVQEGQLQLLIAYILQQHHVWRGCQIRLFTIACATDDPVAIEHELKHYLSAMRIHVAVLEIVTVTVLDPEALGPVPTDPGPVEEVNWLTSVRESMLVQALKKDFENEALGLGSGDREGDEGVVDERYDSSTFVRTWLHTTSALPLVHRRELFLKAHTVATLKREIDKRSGGEETELVLMNLPVMDLCGG</sequence>
<dbReference type="EMBL" id="JADGJD010002920">
    <property type="protein sequence ID" value="KAJ3027139.1"/>
    <property type="molecule type" value="Genomic_DNA"/>
</dbReference>
<dbReference type="Proteomes" id="UP001212841">
    <property type="component" value="Unassembled WGS sequence"/>
</dbReference>
<evidence type="ECO:0000256" key="3">
    <source>
        <dbReference type="ARBA" id="ARBA00022989"/>
    </source>
</evidence>
<comment type="caution">
    <text evidence="7">The sequence shown here is derived from an EMBL/GenBank/DDBJ whole genome shotgun (WGS) entry which is preliminary data.</text>
</comment>
<protein>
    <recommendedName>
        <fullName evidence="6">SLC12A transporter C-terminal domain-containing protein</fullName>
    </recommendedName>
</protein>
<evidence type="ECO:0000313" key="8">
    <source>
        <dbReference type="Proteomes" id="UP001212841"/>
    </source>
</evidence>
<evidence type="ECO:0000259" key="6">
    <source>
        <dbReference type="Pfam" id="PF03522"/>
    </source>
</evidence>
<dbReference type="GO" id="GO:0055064">
    <property type="term" value="P:chloride ion homeostasis"/>
    <property type="evidence" value="ECO:0007669"/>
    <property type="project" value="TreeGrafter"/>
</dbReference>